<dbReference type="InterPro" id="IPR024775">
    <property type="entry name" value="DinB-like"/>
</dbReference>
<proteinExistence type="predicted"/>
<dbReference type="Pfam" id="PF12867">
    <property type="entry name" value="DinB_2"/>
    <property type="match status" value="1"/>
</dbReference>
<dbReference type="Proteomes" id="UP000237983">
    <property type="component" value="Unassembled WGS sequence"/>
</dbReference>
<dbReference type="Gene3D" id="1.20.120.450">
    <property type="entry name" value="dinb family like domain"/>
    <property type="match status" value="1"/>
</dbReference>
<feature type="domain" description="DinB-like" evidence="1">
    <location>
        <begin position="40"/>
        <end position="168"/>
    </location>
</feature>
<accession>A0A2T0VCV7</accession>
<dbReference type="EMBL" id="PVTL01000005">
    <property type="protein sequence ID" value="PRY68019.1"/>
    <property type="molecule type" value="Genomic_DNA"/>
</dbReference>
<protein>
    <submittedName>
        <fullName evidence="2">DinB family protein</fullName>
    </submittedName>
</protein>
<reference evidence="2 3" key="1">
    <citation type="submission" date="2018-03" db="EMBL/GenBank/DDBJ databases">
        <title>Genomic Encyclopedia of Type Strains, Phase III (KMG-III): the genomes of soil and plant-associated and newly described type strains.</title>
        <authorList>
            <person name="Whitman W."/>
        </authorList>
    </citation>
    <scope>NUCLEOTIDE SEQUENCE [LARGE SCALE GENOMIC DNA]</scope>
    <source>
        <strain evidence="2 3">CGMCC 1.12484</strain>
    </source>
</reference>
<organism evidence="2 3">
    <name type="scientific">Glaciihabitans tibetensis</name>
    <dbReference type="NCBI Taxonomy" id="1266600"/>
    <lineage>
        <taxon>Bacteria</taxon>
        <taxon>Bacillati</taxon>
        <taxon>Actinomycetota</taxon>
        <taxon>Actinomycetes</taxon>
        <taxon>Micrococcales</taxon>
        <taxon>Microbacteriaceae</taxon>
        <taxon>Glaciihabitans</taxon>
    </lineage>
</organism>
<comment type="caution">
    <text evidence="2">The sequence shown here is derived from an EMBL/GenBank/DDBJ whole genome shotgun (WGS) entry which is preliminary data.</text>
</comment>
<sequence>MPITPDTKDWTWVIERPCGECGYDASALTPEQVADRIRENAAAWPAVLARSDARDRPRDDTWSPLEYAAHVRDVLRLYRERLHLMIETDDPLYPNWDQDATALAERYSEQDPAMVGRELGDAAAALAADFDTVSGDQWQRPGRRSDGVSFTVATFALYFIHDPIHHLWDVRG</sequence>
<keyword evidence="3" id="KW-1185">Reference proteome</keyword>
<dbReference type="RefSeq" id="WP_106212657.1">
    <property type="nucleotide sequence ID" value="NZ_PVTL01000005.1"/>
</dbReference>
<dbReference type="InterPro" id="IPR034660">
    <property type="entry name" value="DinB/YfiT-like"/>
</dbReference>
<evidence type="ECO:0000259" key="1">
    <source>
        <dbReference type="Pfam" id="PF12867"/>
    </source>
</evidence>
<evidence type="ECO:0000313" key="2">
    <source>
        <dbReference type="EMBL" id="PRY68019.1"/>
    </source>
</evidence>
<evidence type="ECO:0000313" key="3">
    <source>
        <dbReference type="Proteomes" id="UP000237983"/>
    </source>
</evidence>
<name>A0A2T0VCV7_9MICO</name>
<gene>
    <name evidence="2" type="ORF">B0I08_105183</name>
</gene>
<dbReference type="OrthoDB" id="3376896at2"/>
<dbReference type="SUPFAM" id="SSF109854">
    <property type="entry name" value="DinB/YfiT-like putative metalloenzymes"/>
    <property type="match status" value="1"/>
</dbReference>
<dbReference type="AlphaFoldDB" id="A0A2T0VCV7"/>